<comment type="caution">
    <text evidence="3">The sequence shown here is derived from an EMBL/GenBank/DDBJ whole genome shotgun (WGS) entry which is preliminary data.</text>
</comment>
<evidence type="ECO:0000256" key="1">
    <source>
        <dbReference type="ARBA" id="ARBA00010098"/>
    </source>
</evidence>
<keyword evidence="4" id="KW-1185">Reference proteome</keyword>
<dbReference type="Proteomes" id="UP000494165">
    <property type="component" value="Unassembled WGS sequence"/>
</dbReference>
<dbReference type="GO" id="GO:0005634">
    <property type="term" value="C:nucleus"/>
    <property type="evidence" value="ECO:0007669"/>
    <property type="project" value="TreeGrafter"/>
</dbReference>
<dbReference type="InterPro" id="IPR007991">
    <property type="entry name" value="RNA_pol_I_trans_ini_fac_RRN3"/>
</dbReference>
<protein>
    <recommendedName>
        <fullName evidence="5">RNA polymerase I-specific transcription initiation factor RRN3</fullName>
    </recommendedName>
</protein>
<evidence type="ECO:0000313" key="4">
    <source>
        <dbReference type="Proteomes" id="UP000494165"/>
    </source>
</evidence>
<dbReference type="PANTHER" id="PTHR12790:SF0">
    <property type="entry name" value="RNA POLYMERASE I-SPECIFIC TRANSCRIPTION INITIATION FACTOR RRN3-RELATED"/>
    <property type="match status" value="1"/>
</dbReference>
<name>A0A8S1D6Z1_9INSE</name>
<dbReference type="EMBL" id="CADEPI010000088">
    <property type="protein sequence ID" value="CAB3373657.1"/>
    <property type="molecule type" value="Genomic_DNA"/>
</dbReference>
<dbReference type="Pfam" id="PF05327">
    <property type="entry name" value="RRN3"/>
    <property type="match status" value="1"/>
</dbReference>
<gene>
    <name evidence="3" type="ORF">CLODIP_2_CD11302</name>
</gene>
<reference evidence="3 4" key="1">
    <citation type="submission" date="2020-04" db="EMBL/GenBank/DDBJ databases">
        <authorList>
            <person name="Alioto T."/>
            <person name="Alioto T."/>
            <person name="Gomez Garrido J."/>
        </authorList>
    </citation>
    <scope>NUCLEOTIDE SEQUENCE [LARGE SCALE GENOMIC DNA]</scope>
</reference>
<feature type="region of interest" description="Disordered" evidence="2">
    <location>
        <begin position="545"/>
        <end position="577"/>
    </location>
</feature>
<dbReference type="OrthoDB" id="26970at2759"/>
<organism evidence="3 4">
    <name type="scientific">Cloeon dipterum</name>
    <dbReference type="NCBI Taxonomy" id="197152"/>
    <lineage>
        <taxon>Eukaryota</taxon>
        <taxon>Metazoa</taxon>
        <taxon>Ecdysozoa</taxon>
        <taxon>Arthropoda</taxon>
        <taxon>Hexapoda</taxon>
        <taxon>Insecta</taxon>
        <taxon>Pterygota</taxon>
        <taxon>Palaeoptera</taxon>
        <taxon>Ephemeroptera</taxon>
        <taxon>Pisciforma</taxon>
        <taxon>Baetidae</taxon>
        <taxon>Cloeon</taxon>
    </lineage>
</organism>
<accession>A0A8S1D6Z1</accession>
<evidence type="ECO:0000256" key="2">
    <source>
        <dbReference type="SAM" id="MobiDB-lite"/>
    </source>
</evidence>
<dbReference type="GO" id="GO:0001181">
    <property type="term" value="F:RNA polymerase I general transcription initiation factor activity"/>
    <property type="evidence" value="ECO:0007669"/>
    <property type="project" value="InterPro"/>
</dbReference>
<dbReference type="GO" id="GO:0006361">
    <property type="term" value="P:transcription initiation at RNA polymerase I promoter"/>
    <property type="evidence" value="ECO:0007669"/>
    <property type="project" value="InterPro"/>
</dbReference>
<dbReference type="GO" id="GO:0001042">
    <property type="term" value="F:RNA polymerase I core binding"/>
    <property type="evidence" value="ECO:0007669"/>
    <property type="project" value="TreeGrafter"/>
</dbReference>
<sequence>MSILRLEGTPSRASLAGLTPRVHFALPSDIDSIVSNFLTGTDKTRYQELLVSLKSASNSDENLINLLESCYTNVNKLDERVHSLVIAILNLNWNSSSDTLASKFQQFLLELVATHTYFTSPALESLLRKFYGFGDEPWPSTKPSVKEELHFSRVHETINQILKIIPMSANVLLQACDICFPFMKRGSRVNQSYVYNLFKICTYRPEMRSKILSLIIKKVISIDVQIPRKLLEALDDDEEEMETDAKMDDTETVFTMDDVSRSAASRITSVVDTNMQQQLAQTLDLLMEQIFVFIKEFCSRDADENEIIHHQSIFMDFLDIFEHQLLNVHGSHHVQFCMFYLCTLRPILPELFLTALWSKVTRMGENAVVRQTAAHYIASVVSRGRFVSVNATRSILQQMSKWCHAYVEAQQDATICDVKMHGIFYSVCQGLFYIVAFRHADLVATEKGLKWVQSLGLAKLVTSRLNPLKPCLPAVAQNFATVTRTYQIAYCFTVLEKNSRSQLPTVSLSGQQTVTNLNCFFPFDPYLLNRSAVFVNDQYREYEPLEQPGDERSDSENEETFGTPPKESLPKCMSPGSFTHLVSPTKLSRSLDKFSYGSSPGFKAY</sequence>
<feature type="compositionally biased region" description="Basic and acidic residues" evidence="2">
    <location>
        <begin position="545"/>
        <end position="555"/>
    </location>
</feature>
<evidence type="ECO:0008006" key="5">
    <source>
        <dbReference type="Google" id="ProtNLM"/>
    </source>
</evidence>
<proteinExistence type="inferred from homology"/>
<dbReference type="AlphaFoldDB" id="A0A8S1D6Z1"/>
<evidence type="ECO:0000313" key="3">
    <source>
        <dbReference type="EMBL" id="CAB3373657.1"/>
    </source>
</evidence>
<dbReference type="PANTHER" id="PTHR12790">
    <property type="entry name" value="TRANSCRIPTION INITIATION FACTOR IA RRN3"/>
    <property type="match status" value="1"/>
</dbReference>
<comment type="similarity">
    <text evidence="1">Belongs to the RRN3 family.</text>
</comment>